<gene>
    <name evidence="1" type="ORF">BWD41_22160</name>
    <name evidence="2" type="ORF">BZK42_12260</name>
</gene>
<proteinExistence type="predicted"/>
<accession>A0A1R0FRC2</accession>
<comment type="caution">
    <text evidence="2">The sequence shown here is derived from an EMBL/GenBank/DDBJ whole genome shotgun (WGS) entry which is preliminary data.</text>
</comment>
<evidence type="ECO:0000313" key="1">
    <source>
        <dbReference type="EMBL" id="OLY67151.1"/>
    </source>
</evidence>
<reference evidence="2 4" key="2">
    <citation type="submission" date="2017-03" db="EMBL/GenBank/DDBJ databases">
        <authorList>
            <person name="Afonso C.L."/>
            <person name="Miller P.J."/>
            <person name="Scott M.A."/>
            <person name="Spackman E."/>
            <person name="Goraichik I."/>
            <person name="Dimitrov K.M."/>
            <person name="Suarez D.L."/>
            <person name="Swayne D.E."/>
        </authorList>
    </citation>
    <scope>NUCLEOTIDE SEQUENCE [LARGE SCALE GENOMIC DNA]</scope>
    <source>
        <strain evidence="2 4">ATCC 51113</strain>
    </source>
</reference>
<dbReference type="EMBL" id="NAEW01000005">
    <property type="protein sequence ID" value="OQM41472.1"/>
    <property type="molecule type" value="Genomic_DNA"/>
</dbReference>
<dbReference type="Proteomes" id="UP000192573">
    <property type="component" value="Unassembled WGS sequence"/>
</dbReference>
<reference evidence="1 3" key="1">
    <citation type="submission" date="2017-01" db="EMBL/GenBank/DDBJ databases">
        <title>First report of the plasmid-mediated mcr-1 gene in Citrobacter freudii.</title>
        <authorList>
            <person name="Liu J."/>
            <person name="Yang Y."/>
            <person name="Li Y."/>
            <person name="Liu D."/>
            <person name="Tuo H."/>
            <person name="Davis M."/>
            <person name="Zhang A."/>
        </authorList>
    </citation>
    <scope>NUCLEOTIDE SEQUENCE [LARGE SCALE GENOMIC DNA]</scope>
    <source>
        <strain evidence="1 3">SCC4</strain>
    </source>
</reference>
<dbReference type="EMBL" id="MTCP01000014">
    <property type="protein sequence ID" value="OLY67151.1"/>
    <property type="molecule type" value="Genomic_DNA"/>
</dbReference>
<evidence type="ECO:0000313" key="2">
    <source>
        <dbReference type="EMBL" id="OQM41472.1"/>
    </source>
</evidence>
<dbReference type="AlphaFoldDB" id="A0A1R0FRC2"/>
<sequence length="62" mass="6875">MPVILRAAVVLAVLVHPSHIVNLCDWVFTSLPPCCNSNYLGYGITLAGKHDKMRASWPKLKE</sequence>
<name>A0A1R0FRC2_CITBR</name>
<protein>
    <submittedName>
        <fullName evidence="2">Uncharacterized protein</fullName>
    </submittedName>
</protein>
<evidence type="ECO:0000313" key="3">
    <source>
        <dbReference type="Proteomes" id="UP000185597"/>
    </source>
</evidence>
<evidence type="ECO:0000313" key="4">
    <source>
        <dbReference type="Proteomes" id="UP000192573"/>
    </source>
</evidence>
<organism evidence="2 4">
    <name type="scientific">Citrobacter braakii</name>
    <dbReference type="NCBI Taxonomy" id="57706"/>
    <lineage>
        <taxon>Bacteria</taxon>
        <taxon>Pseudomonadati</taxon>
        <taxon>Pseudomonadota</taxon>
        <taxon>Gammaproteobacteria</taxon>
        <taxon>Enterobacterales</taxon>
        <taxon>Enterobacteriaceae</taxon>
        <taxon>Citrobacter</taxon>
        <taxon>Citrobacter freundii complex</taxon>
    </lineage>
</organism>
<dbReference type="Proteomes" id="UP000185597">
    <property type="component" value="Unassembled WGS sequence"/>
</dbReference>